<sequence>AAFAATGLVSCATLLEGSSQEVTFEAVGATDVMCMLKSEELSYKVYPPQRIWMKRSRLNLEADCFAPGNRHKKFEIVTGVEPYVAANVTNGIAPGVTYDAYSRAFFKYPDVITIDMSDTVAKDSLPPGYETGGGIDPKTIGIEYMGPKKNALPGEAEAAEKRRRAFEEFNREQEFETEREERKAIYDPGVKK</sequence>
<protein>
    <submittedName>
        <fullName evidence="2">Uncharacterized protein</fullName>
    </submittedName>
</protein>
<feature type="region of interest" description="Disordered" evidence="1">
    <location>
        <begin position="171"/>
        <end position="192"/>
    </location>
</feature>
<feature type="non-terminal residue" evidence="2">
    <location>
        <position position="1"/>
    </location>
</feature>
<evidence type="ECO:0000256" key="1">
    <source>
        <dbReference type="SAM" id="MobiDB-lite"/>
    </source>
</evidence>
<evidence type="ECO:0000313" key="3">
    <source>
        <dbReference type="Proteomes" id="UP000249739"/>
    </source>
</evidence>
<proteinExistence type="predicted"/>
<comment type="caution">
    <text evidence="2">The sequence shown here is derived from an EMBL/GenBank/DDBJ whole genome shotgun (WGS) entry which is preliminary data.</text>
</comment>
<name>A0A2W5FNA8_9BACT</name>
<gene>
    <name evidence="2" type="ORF">DI586_05480</name>
</gene>
<reference evidence="2 3" key="1">
    <citation type="submission" date="2017-08" db="EMBL/GenBank/DDBJ databases">
        <title>Infants hospitalized years apart are colonized by the same room-sourced microbial strains.</title>
        <authorList>
            <person name="Brooks B."/>
            <person name="Olm M.R."/>
            <person name="Firek B.A."/>
            <person name="Baker R."/>
            <person name="Thomas B.C."/>
            <person name="Morowitz M.J."/>
            <person name="Banfield J.F."/>
        </authorList>
    </citation>
    <scope>NUCLEOTIDE SEQUENCE [LARGE SCALE GENOMIC DNA]</scope>
    <source>
        <strain evidence="2">S2_006_000_R2_64</strain>
    </source>
</reference>
<evidence type="ECO:0000313" key="2">
    <source>
        <dbReference type="EMBL" id="PZP55854.1"/>
    </source>
</evidence>
<dbReference type="Proteomes" id="UP000249739">
    <property type="component" value="Unassembled WGS sequence"/>
</dbReference>
<organism evidence="2 3">
    <name type="scientific">Micavibrio aeruginosavorus</name>
    <dbReference type="NCBI Taxonomy" id="349221"/>
    <lineage>
        <taxon>Bacteria</taxon>
        <taxon>Pseudomonadati</taxon>
        <taxon>Bdellovibrionota</taxon>
        <taxon>Bdellovibrionia</taxon>
        <taxon>Bdellovibrionales</taxon>
        <taxon>Pseudobdellovibrionaceae</taxon>
        <taxon>Micavibrio</taxon>
    </lineage>
</organism>
<dbReference type="EMBL" id="QFOT01000047">
    <property type="protein sequence ID" value="PZP55854.1"/>
    <property type="molecule type" value="Genomic_DNA"/>
</dbReference>
<dbReference type="AlphaFoldDB" id="A0A2W5FNA8"/>
<accession>A0A2W5FNA8</accession>